<name>A0A2U9B1W7_SCOMX</name>
<evidence type="ECO:0000313" key="3">
    <source>
        <dbReference type="Proteomes" id="UP000246464"/>
    </source>
</evidence>
<protein>
    <submittedName>
        <fullName evidence="2">Uncharacterized protein</fullName>
    </submittedName>
</protein>
<sequence>MRGYPPLRTIRRAASTEARKRQRAIGEGSGTKHTLTFLTNSLTGTAKIKSCKITPKNPAQDEKCAVPKIQELKYSTNEPNQGQGTDRNNQVN</sequence>
<feature type="compositionally biased region" description="Polar residues" evidence="1">
    <location>
        <begin position="73"/>
        <end position="92"/>
    </location>
</feature>
<organism evidence="2 3">
    <name type="scientific">Scophthalmus maximus</name>
    <name type="common">Turbot</name>
    <name type="synonym">Psetta maxima</name>
    <dbReference type="NCBI Taxonomy" id="52904"/>
    <lineage>
        <taxon>Eukaryota</taxon>
        <taxon>Metazoa</taxon>
        <taxon>Chordata</taxon>
        <taxon>Craniata</taxon>
        <taxon>Vertebrata</taxon>
        <taxon>Euteleostomi</taxon>
        <taxon>Actinopterygii</taxon>
        <taxon>Neopterygii</taxon>
        <taxon>Teleostei</taxon>
        <taxon>Neoteleostei</taxon>
        <taxon>Acanthomorphata</taxon>
        <taxon>Carangaria</taxon>
        <taxon>Pleuronectiformes</taxon>
        <taxon>Pleuronectoidei</taxon>
        <taxon>Scophthalmidae</taxon>
        <taxon>Scophthalmus</taxon>
    </lineage>
</organism>
<evidence type="ECO:0000313" key="2">
    <source>
        <dbReference type="EMBL" id="AWO97934.1"/>
    </source>
</evidence>
<accession>A0A2U9B1W7</accession>
<evidence type="ECO:0000256" key="1">
    <source>
        <dbReference type="SAM" id="MobiDB-lite"/>
    </source>
</evidence>
<feature type="region of interest" description="Disordered" evidence="1">
    <location>
        <begin position="70"/>
        <end position="92"/>
    </location>
</feature>
<gene>
    <name evidence="2" type="ORF">SMAX5B_005421</name>
</gene>
<keyword evidence="3" id="KW-1185">Reference proteome</keyword>
<proteinExistence type="predicted"/>
<feature type="region of interest" description="Disordered" evidence="1">
    <location>
        <begin position="1"/>
        <end position="32"/>
    </location>
</feature>
<dbReference type="EMBL" id="CP026244">
    <property type="protein sequence ID" value="AWO97934.1"/>
    <property type="molecule type" value="Genomic_DNA"/>
</dbReference>
<dbReference type="AlphaFoldDB" id="A0A2U9B1W7"/>
<reference evidence="2 3" key="1">
    <citation type="submission" date="2017-12" db="EMBL/GenBank/DDBJ databases">
        <title>Integrating genomic resources of turbot (Scophthalmus maximus) in depth evaluation of genetic and physical mapping variation across individuals.</title>
        <authorList>
            <person name="Martinez P."/>
        </authorList>
    </citation>
    <scope>NUCLEOTIDE SEQUENCE [LARGE SCALE GENOMIC DNA]</scope>
</reference>
<dbReference type="Proteomes" id="UP000246464">
    <property type="component" value="Chromosome 2"/>
</dbReference>